<dbReference type="AlphaFoldDB" id="A0A316FW84"/>
<keyword evidence="4" id="KW-1185">Reference proteome</keyword>
<gene>
    <name evidence="3" type="ORF">C8D97_104179</name>
</gene>
<evidence type="ECO:0000256" key="1">
    <source>
        <dbReference type="ARBA" id="ARBA00006226"/>
    </source>
</evidence>
<dbReference type="InterPro" id="IPR035093">
    <property type="entry name" value="RelE/ParE_toxin_dom_sf"/>
</dbReference>
<keyword evidence="2" id="KW-1277">Toxin-antitoxin system</keyword>
<dbReference type="Gene3D" id="3.30.2310.20">
    <property type="entry name" value="RelE-like"/>
    <property type="match status" value="1"/>
</dbReference>
<comment type="similarity">
    <text evidence="1">Belongs to the RelE toxin family.</text>
</comment>
<dbReference type="Pfam" id="PF05016">
    <property type="entry name" value="ParE_toxin"/>
    <property type="match status" value="1"/>
</dbReference>
<organism evidence="3 4">
    <name type="scientific">Pleionea mediterranea</name>
    <dbReference type="NCBI Taxonomy" id="523701"/>
    <lineage>
        <taxon>Bacteria</taxon>
        <taxon>Pseudomonadati</taxon>
        <taxon>Pseudomonadota</taxon>
        <taxon>Gammaproteobacteria</taxon>
        <taxon>Oceanospirillales</taxon>
        <taxon>Pleioneaceae</taxon>
        <taxon>Pleionea</taxon>
    </lineage>
</organism>
<evidence type="ECO:0000313" key="3">
    <source>
        <dbReference type="EMBL" id="PWK52961.1"/>
    </source>
</evidence>
<dbReference type="RefSeq" id="WP_109762934.1">
    <property type="nucleotide sequence ID" value="NZ_QGGU01000004.1"/>
</dbReference>
<sequence>MRLKFTHESFNDLVRLREFIAEKNPSAAEKYARKLMSTIQNLIINPELGKILDEKPDVRELVAGNYIVRYSLRGDIIYILKVWHGKEYR</sequence>
<dbReference type="InterPro" id="IPR051803">
    <property type="entry name" value="TA_system_RelE-like_toxin"/>
</dbReference>
<dbReference type="OrthoDB" id="573800at2"/>
<dbReference type="PANTHER" id="PTHR33755:SF7">
    <property type="entry name" value="TOXIN MODULE OF TOXIN-ANTITOXIN SYSTEM RELE_STBE FAMILY"/>
    <property type="match status" value="1"/>
</dbReference>
<proteinExistence type="inferred from homology"/>
<reference evidence="3 4" key="1">
    <citation type="submission" date="2018-05" db="EMBL/GenBank/DDBJ databases">
        <title>Genomic Encyclopedia of Type Strains, Phase IV (KMG-IV): sequencing the most valuable type-strain genomes for metagenomic binning, comparative biology and taxonomic classification.</title>
        <authorList>
            <person name="Goeker M."/>
        </authorList>
    </citation>
    <scope>NUCLEOTIDE SEQUENCE [LARGE SCALE GENOMIC DNA]</scope>
    <source>
        <strain evidence="3 4">DSM 25350</strain>
    </source>
</reference>
<comment type="caution">
    <text evidence="3">The sequence shown here is derived from an EMBL/GenBank/DDBJ whole genome shotgun (WGS) entry which is preliminary data.</text>
</comment>
<dbReference type="Proteomes" id="UP000245790">
    <property type="component" value="Unassembled WGS sequence"/>
</dbReference>
<dbReference type="EMBL" id="QGGU01000004">
    <property type="protein sequence ID" value="PWK52961.1"/>
    <property type="molecule type" value="Genomic_DNA"/>
</dbReference>
<dbReference type="InterPro" id="IPR007712">
    <property type="entry name" value="RelE/ParE_toxin"/>
</dbReference>
<accession>A0A316FW84</accession>
<evidence type="ECO:0000256" key="2">
    <source>
        <dbReference type="ARBA" id="ARBA00022649"/>
    </source>
</evidence>
<name>A0A316FW84_9GAMM</name>
<dbReference type="PANTHER" id="PTHR33755">
    <property type="entry name" value="TOXIN PARE1-RELATED"/>
    <property type="match status" value="1"/>
</dbReference>
<evidence type="ECO:0000313" key="4">
    <source>
        <dbReference type="Proteomes" id="UP000245790"/>
    </source>
</evidence>
<protein>
    <submittedName>
        <fullName evidence="3">Plasmid stabilization system protein ParE</fullName>
    </submittedName>
</protein>